<sequence>IGDIRSVRPPAQAAGRRAAPRSARNRSTYSNSLSQQLLEESDSESDAGEADAPDESADLLQIQVLDDADYDDAASAPLACPRHPVMRYLAPLVAHTQASVRAAAAGLVAWWLAEEWALAARVKALGVDGTIDDEGDNGCSSDDDDGGEPDDAGISVGSLLATAGGRRRARRWLLFKAVGAFLCRVSRAEPAARAEPSGADDAAEWWVQEQAAACSEELWAAAPTAVGLAGDEQHVTLAGATADGLPATALDARIEAAAAAADESAAPQRLTAAAQALWQQIPELDALTALAGFLAWDHSAQGARDSAGARFALAPAEETALLQGFAVWVGESRRAAADRARRARGKKDRAEADDEKQQARWARLWQGLFVPLLARHADSPRRLLPLAFLAAEALDLQALFDAGRTDVIADAAAHAAAALSRHGRHVRLARLAALFLERVDASRLLPGALTAGSAARGADDGDLVIRAARAAAAQIDAHAPAVVLRAFIRSSDISSVLVRGGFQQLCVAVERAAADGRECAVGAAIAALDTAFHFVLWSALDLDQLLNSDAGTEIEMPIEEVAAEDLRRDRDRLLDVCTQLVGADGVSVSGLLREHAFRVLGRVLRLFSGPLTSAPSAAGLRRALAVPPQSGRLLAFYEGQVAQWAQTVAQLSRDEADDSGPAEQRWTRAAPSSWSIAYARFCAVSGVWAQWLGDQTVAADGLAAMAAHTGMLGLEAVERRRVQAALGHDEARAAPRRKVGFVPLSAFDHIVQAAVEALKPQLEAAASRPRAAAAYMAAMRAALDRFAEAAAAEDPQADAVNVATLARFVGAALRAAGAAGSRGAQLAPAAVGAAWAQCHAQALDAVLPDGAECGAQWESRAAPWFVALAQTVHGVLRPRHAAALHTQLGGCCDRAADPDAARAAAAPYQRALDREMAKLDAIRARMAEVRGLDASAMMELPTSPVRRPNESAMMELATSPLRAAAADDDDGMDIE</sequence>
<comment type="caution">
    <text evidence="1">The sequence shown here is derived from an EMBL/GenBank/DDBJ whole genome shotgun (WGS) entry which is preliminary data.</text>
</comment>
<name>A0ACC1KZB2_9FUNG</name>
<gene>
    <name evidence="1" type="ORF">H4R21_004047</name>
</gene>
<evidence type="ECO:0000313" key="2">
    <source>
        <dbReference type="Proteomes" id="UP001140087"/>
    </source>
</evidence>
<proteinExistence type="predicted"/>
<feature type="non-terminal residue" evidence="1">
    <location>
        <position position="1"/>
    </location>
</feature>
<dbReference type="EMBL" id="JANBUN010001436">
    <property type="protein sequence ID" value="KAJ2798152.1"/>
    <property type="molecule type" value="Genomic_DNA"/>
</dbReference>
<dbReference type="Proteomes" id="UP001140087">
    <property type="component" value="Unassembled WGS sequence"/>
</dbReference>
<organism evidence="1 2">
    <name type="scientific">Coemansia helicoidea</name>
    <dbReference type="NCBI Taxonomy" id="1286919"/>
    <lineage>
        <taxon>Eukaryota</taxon>
        <taxon>Fungi</taxon>
        <taxon>Fungi incertae sedis</taxon>
        <taxon>Zoopagomycota</taxon>
        <taxon>Kickxellomycotina</taxon>
        <taxon>Kickxellomycetes</taxon>
        <taxon>Kickxellales</taxon>
        <taxon>Kickxellaceae</taxon>
        <taxon>Coemansia</taxon>
    </lineage>
</organism>
<protein>
    <submittedName>
        <fullName evidence="1">Uncharacterized protein</fullName>
    </submittedName>
</protein>
<evidence type="ECO:0000313" key="1">
    <source>
        <dbReference type="EMBL" id="KAJ2798152.1"/>
    </source>
</evidence>
<reference evidence="1" key="1">
    <citation type="submission" date="2022-07" db="EMBL/GenBank/DDBJ databases">
        <title>Phylogenomic reconstructions and comparative analyses of Kickxellomycotina fungi.</title>
        <authorList>
            <person name="Reynolds N.K."/>
            <person name="Stajich J.E."/>
            <person name="Barry K."/>
            <person name="Grigoriev I.V."/>
            <person name="Crous P."/>
            <person name="Smith M.E."/>
        </authorList>
    </citation>
    <scope>NUCLEOTIDE SEQUENCE</scope>
    <source>
        <strain evidence="1">BCRC 34780</strain>
    </source>
</reference>
<keyword evidence="2" id="KW-1185">Reference proteome</keyword>
<accession>A0ACC1KZB2</accession>